<dbReference type="EMBL" id="JARJLG010000123">
    <property type="protein sequence ID" value="KAJ7741463.1"/>
    <property type="molecule type" value="Genomic_DNA"/>
</dbReference>
<evidence type="ECO:0000313" key="1">
    <source>
        <dbReference type="EMBL" id="KAJ7741463.1"/>
    </source>
</evidence>
<keyword evidence="2" id="KW-1185">Reference proteome</keyword>
<evidence type="ECO:0000313" key="2">
    <source>
        <dbReference type="Proteomes" id="UP001215280"/>
    </source>
</evidence>
<dbReference type="Proteomes" id="UP001215280">
    <property type="component" value="Unassembled WGS sequence"/>
</dbReference>
<sequence length="153" mass="17274">MILRPLQKHTQLMIYGGTHAMKLHGRENASCLKTHMLVIQLEPAPSDRHGEFMLKSFAVRSMADCGLDSATCVALAELTDQAARNGRYSLTMYVQSGIAVYLVPITVPWCNPLENVVRFGHPEDGWEEFMERGINNTLQQEDEVRTKRMQGLI</sequence>
<organism evidence="1 2">
    <name type="scientific">Mycena maculata</name>
    <dbReference type="NCBI Taxonomy" id="230809"/>
    <lineage>
        <taxon>Eukaryota</taxon>
        <taxon>Fungi</taxon>
        <taxon>Dikarya</taxon>
        <taxon>Basidiomycota</taxon>
        <taxon>Agaricomycotina</taxon>
        <taxon>Agaricomycetes</taxon>
        <taxon>Agaricomycetidae</taxon>
        <taxon>Agaricales</taxon>
        <taxon>Marasmiineae</taxon>
        <taxon>Mycenaceae</taxon>
        <taxon>Mycena</taxon>
    </lineage>
</organism>
<name>A0AAD7N1H0_9AGAR</name>
<reference evidence="1" key="1">
    <citation type="submission" date="2023-03" db="EMBL/GenBank/DDBJ databases">
        <title>Massive genome expansion in bonnet fungi (Mycena s.s.) driven by repeated elements and novel gene families across ecological guilds.</title>
        <authorList>
            <consortium name="Lawrence Berkeley National Laboratory"/>
            <person name="Harder C.B."/>
            <person name="Miyauchi S."/>
            <person name="Viragh M."/>
            <person name="Kuo A."/>
            <person name="Thoen E."/>
            <person name="Andreopoulos B."/>
            <person name="Lu D."/>
            <person name="Skrede I."/>
            <person name="Drula E."/>
            <person name="Henrissat B."/>
            <person name="Morin E."/>
            <person name="Kohler A."/>
            <person name="Barry K."/>
            <person name="LaButti K."/>
            <person name="Morin E."/>
            <person name="Salamov A."/>
            <person name="Lipzen A."/>
            <person name="Mereny Z."/>
            <person name="Hegedus B."/>
            <person name="Baldrian P."/>
            <person name="Stursova M."/>
            <person name="Weitz H."/>
            <person name="Taylor A."/>
            <person name="Grigoriev I.V."/>
            <person name="Nagy L.G."/>
            <person name="Martin F."/>
            <person name="Kauserud H."/>
        </authorList>
    </citation>
    <scope>NUCLEOTIDE SEQUENCE</scope>
    <source>
        <strain evidence="1">CBHHK188m</strain>
    </source>
</reference>
<protein>
    <submittedName>
        <fullName evidence="1">Uncharacterized protein</fullName>
    </submittedName>
</protein>
<comment type="caution">
    <text evidence="1">The sequence shown here is derived from an EMBL/GenBank/DDBJ whole genome shotgun (WGS) entry which is preliminary data.</text>
</comment>
<gene>
    <name evidence="1" type="ORF">DFH07DRAFT_778138</name>
</gene>
<accession>A0AAD7N1H0</accession>
<proteinExistence type="predicted"/>
<dbReference type="AlphaFoldDB" id="A0AAD7N1H0"/>